<dbReference type="PROSITE" id="PS50966">
    <property type="entry name" value="ZF_SWIM"/>
    <property type="match status" value="1"/>
</dbReference>
<reference evidence="4 5" key="1">
    <citation type="submission" date="2016-04" db="EMBL/GenBank/DDBJ databases">
        <title>Complete genome sequence and analysis of deep-sea sediment isolate, Amycolatopsis sp. WP1.</title>
        <authorList>
            <person name="Wang H."/>
            <person name="Chen S."/>
            <person name="Wu Q."/>
        </authorList>
    </citation>
    <scope>NUCLEOTIDE SEQUENCE [LARGE SCALE GENOMIC DNA]</scope>
    <source>
        <strain evidence="4 5">WP1</strain>
    </source>
</reference>
<dbReference type="Pfam" id="PF04434">
    <property type="entry name" value="SWIM"/>
    <property type="match status" value="1"/>
</dbReference>
<gene>
    <name evidence="4" type="ORF">A4R43_15530</name>
</gene>
<organism evidence="4 5">
    <name type="scientific">Amycolatopsis albispora</name>
    <dbReference type="NCBI Taxonomy" id="1804986"/>
    <lineage>
        <taxon>Bacteria</taxon>
        <taxon>Bacillati</taxon>
        <taxon>Actinomycetota</taxon>
        <taxon>Actinomycetes</taxon>
        <taxon>Pseudonocardiales</taxon>
        <taxon>Pseudonocardiaceae</taxon>
        <taxon>Amycolatopsis</taxon>
    </lineage>
</organism>
<sequence>MSPARWSTERVIGLAPDAASARAGRAQAAAVRWSGAGASAAAVWGYCQGSGKKPYQTCVELAGPAYRCSCPSRKFPCKHALGLLLRWAGGELPEEPEPEFVTAWLAERARRAERTEQRRESAGPRDPEAAAKRAERRADRVSAGAGELREWLLDQVRGGLAGLERGGAEELRRVAARMVDAQAPGLAGGLRRAAGLVGRRKDWPSRVLAELSLLYLLAEAGSRLDELPHALAETVRTRLGFNTDTARVLSSGERVSDTWLVGGVLDEERDQLVTRRSWLFGERSGRVALVLSFAPPGQPLSSVLPAGHVLPAELAFHPSALPLRALVADHGPPVPATRPDGDTIDVALAAHARAMAADPWLDRWPVLLSGLRPARHGEELVLSDVDGRILPLVPGFDPWRLLAVSAGAMVTLAGEWGSAGLRPLLCWDGDRAVRL</sequence>
<evidence type="ECO:0000313" key="4">
    <source>
        <dbReference type="EMBL" id="AXB48523.1"/>
    </source>
</evidence>
<keyword evidence="1" id="KW-0863">Zinc-finger</keyword>
<feature type="region of interest" description="Disordered" evidence="2">
    <location>
        <begin position="112"/>
        <end position="141"/>
    </location>
</feature>
<dbReference type="EMBL" id="CP015163">
    <property type="protein sequence ID" value="AXB48523.1"/>
    <property type="molecule type" value="Genomic_DNA"/>
</dbReference>
<evidence type="ECO:0000259" key="3">
    <source>
        <dbReference type="PROSITE" id="PS50966"/>
    </source>
</evidence>
<dbReference type="AlphaFoldDB" id="A0A344LKE9"/>
<feature type="compositionally biased region" description="Basic and acidic residues" evidence="2">
    <location>
        <begin position="112"/>
        <end position="140"/>
    </location>
</feature>
<dbReference type="Proteomes" id="UP000250434">
    <property type="component" value="Chromosome"/>
</dbReference>
<evidence type="ECO:0000313" key="5">
    <source>
        <dbReference type="Proteomes" id="UP000250434"/>
    </source>
</evidence>
<evidence type="ECO:0000256" key="1">
    <source>
        <dbReference type="PROSITE-ProRule" id="PRU00325"/>
    </source>
</evidence>
<dbReference type="InterPro" id="IPR007527">
    <property type="entry name" value="Znf_SWIM"/>
</dbReference>
<proteinExistence type="predicted"/>
<protein>
    <recommendedName>
        <fullName evidence="3">SWIM-type domain-containing protein</fullName>
    </recommendedName>
</protein>
<dbReference type="RefSeq" id="WP_236809036.1">
    <property type="nucleotide sequence ID" value="NZ_CP015163.1"/>
</dbReference>
<accession>A0A344LKE9</accession>
<name>A0A344LKE9_9PSEU</name>
<keyword evidence="1" id="KW-0862">Zinc</keyword>
<dbReference type="GO" id="GO:0008270">
    <property type="term" value="F:zinc ion binding"/>
    <property type="evidence" value="ECO:0007669"/>
    <property type="project" value="UniProtKB-KW"/>
</dbReference>
<evidence type="ECO:0000256" key="2">
    <source>
        <dbReference type="SAM" id="MobiDB-lite"/>
    </source>
</evidence>
<keyword evidence="1" id="KW-0479">Metal-binding</keyword>
<feature type="domain" description="SWIM-type" evidence="3">
    <location>
        <begin position="55"/>
        <end position="88"/>
    </location>
</feature>
<keyword evidence="5" id="KW-1185">Reference proteome</keyword>
<dbReference type="KEGG" id="aab:A4R43_15530"/>